<protein>
    <submittedName>
        <fullName evidence="1">Uncharacterized protein</fullName>
    </submittedName>
</protein>
<comment type="caution">
    <text evidence="1">The sequence shown here is derived from an EMBL/GenBank/DDBJ whole genome shotgun (WGS) entry which is preliminary data.</text>
</comment>
<accession>A0AAD4GKR4</accession>
<feature type="non-terminal residue" evidence="1">
    <location>
        <position position="1"/>
    </location>
</feature>
<feature type="non-terminal residue" evidence="1">
    <location>
        <position position="55"/>
    </location>
</feature>
<dbReference type="AlphaFoldDB" id="A0AAD4GKR4"/>
<sequence length="55" mass="6719">HPLAYIHWFKPLQTFDDNVKMFCVSRSTRQRRPHAEIIPIDRIVQHCHLIPRFPR</sequence>
<dbReference type="Proteomes" id="UP001194468">
    <property type="component" value="Unassembled WGS sequence"/>
</dbReference>
<evidence type="ECO:0000313" key="2">
    <source>
        <dbReference type="Proteomes" id="UP001194468"/>
    </source>
</evidence>
<organism evidence="1 2">
    <name type="scientific">Boletus edulis BED1</name>
    <dbReference type="NCBI Taxonomy" id="1328754"/>
    <lineage>
        <taxon>Eukaryota</taxon>
        <taxon>Fungi</taxon>
        <taxon>Dikarya</taxon>
        <taxon>Basidiomycota</taxon>
        <taxon>Agaricomycotina</taxon>
        <taxon>Agaricomycetes</taxon>
        <taxon>Agaricomycetidae</taxon>
        <taxon>Boletales</taxon>
        <taxon>Boletineae</taxon>
        <taxon>Boletaceae</taxon>
        <taxon>Boletoideae</taxon>
        <taxon>Boletus</taxon>
    </lineage>
</organism>
<dbReference type="EMBL" id="WHUW01000003">
    <property type="protein sequence ID" value="KAF8449488.1"/>
    <property type="molecule type" value="Genomic_DNA"/>
</dbReference>
<proteinExistence type="predicted"/>
<reference evidence="1" key="2">
    <citation type="journal article" date="2020" name="Nat. Commun.">
        <title>Large-scale genome sequencing of mycorrhizal fungi provides insights into the early evolution of symbiotic traits.</title>
        <authorList>
            <person name="Miyauchi S."/>
            <person name="Kiss E."/>
            <person name="Kuo A."/>
            <person name="Drula E."/>
            <person name="Kohler A."/>
            <person name="Sanchez-Garcia M."/>
            <person name="Morin E."/>
            <person name="Andreopoulos B."/>
            <person name="Barry K.W."/>
            <person name="Bonito G."/>
            <person name="Buee M."/>
            <person name="Carver A."/>
            <person name="Chen C."/>
            <person name="Cichocki N."/>
            <person name="Clum A."/>
            <person name="Culley D."/>
            <person name="Crous P.W."/>
            <person name="Fauchery L."/>
            <person name="Girlanda M."/>
            <person name="Hayes R.D."/>
            <person name="Keri Z."/>
            <person name="LaButti K."/>
            <person name="Lipzen A."/>
            <person name="Lombard V."/>
            <person name="Magnuson J."/>
            <person name="Maillard F."/>
            <person name="Murat C."/>
            <person name="Nolan M."/>
            <person name="Ohm R.A."/>
            <person name="Pangilinan J."/>
            <person name="Pereira M.F."/>
            <person name="Perotto S."/>
            <person name="Peter M."/>
            <person name="Pfister S."/>
            <person name="Riley R."/>
            <person name="Sitrit Y."/>
            <person name="Stielow J.B."/>
            <person name="Szollosi G."/>
            <person name="Zifcakova L."/>
            <person name="Stursova M."/>
            <person name="Spatafora J.W."/>
            <person name="Tedersoo L."/>
            <person name="Vaario L.M."/>
            <person name="Yamada A."/>
            <person name="Yan M."/>
            <person name="Wang P."/>
            <person name="Xu J."/>
            <person name="Bruns T."/>
            <person name="Baldrian P."/>
            <person name="Vilgalys R."/>
            <person name="Dunand C."/>
            <person name="Henrissat B."/>
            <person name="Grigoriev I.V."/>
            <person name="Hibbett D."/>
            <person name="Nagy L.G."/>
            <person name="Martin F.M."/>
        </authorList>
    </citation>
    <scope>NUCLEOTIDE SEQUENCE</scope>
    <source>
        <strain evidence="1">BED1</strain>
    </source>
</reference>
<evidence type="ECO:0000313" key="1">
    <source>
        <dbReference type="EMBL" id="KAF8449488.1"/>
    </source>
</evidence>
<reference evidence="1" key="1">
    <citation type="submission" date="2019-10" db="EMBL/GenBank/DDBJ databases">
        <authorList>
            <consortium name="DOE Joint Genome Institute"/>
            <person name="Kuo A."/>
            <person name="Miyauchi S."/>
            <person name="Kiss E."/>
            <person name="Drula E."/>
            <person name="Kohler A."/>
            <person name="Sanchez-Garcia M."/>
            <person name="Andreopoulos B."/>
            <person name="Barry K.W."/>
            <person name="Bonito G."/>
            <person name="Buee M."/>
            <person name="Carver A."/>
            <person name="Chen C."/>
            <person name="Cichocki N."/>
            <person name="Clum A."/>
            <person name="Culley D."/>
            <person name="Crous P.W."/>
            <person name="Fauchery L."/>
            <person name="Girlanda M."/>
            <person name="Hayes R."/>
            <person name="Keri Z."/>
            <person name="LaButti K."/>
            <person name="Lipzen A."/>
            <person name="Lombard V."/>
            <person name="Magnuson J."/>
            <person name="Maillard F."/>
            <person name="Morin E."/>
            <person name="Murat C."/>
            <person name="Nolan M."/>
            <person name="Ohm R."/>
            <person name="Pangilinan J."/>
            <person name="Pereira M."/>
            <person name="Perotto S."/>
            <person name="Peter M."/>
            <person name="Riley R."/>
            <person name="Sitrit Y."/>
            <person name="Stielow B."/>
            <person name="Szollosi G."/>
            <person name="Zifcakova L."/>
            <person name="Stursova M."/>
            <person name="Spatafora J.W."/>
            <person name="Tedersoo L."/>
            <person name="Vaario L.-M."/>
            <person name="Yamada A."/>
            <person name="Yan M."/>
            <person name="Wang P."/>
            <person name="Xu J."/>
            <person name="Bruns T."/>
            <person name="Baldrian P."/>
            <person name="Vilgalys R."/>
            <person name="Henrissat B."/>
            <person name="Grigoriev I.V."/>
            <person name="Hibbett D."/>
            <person name="Nagy L.G."/>
            <person name="Martin F.M."/>
        </authorList>
    </citation>
    <scope>NUCLEOTIDE SEQUENCE</scope>
    <source>
        <strain evidence="1">BED1</strain>
    </source>
</reference>
<gene>
    <name evidence="1" type="ORF">L210DRAFT_3369592</name>
</gene>
<name>A0AAD4GKR4_BOLED</name>
<keyword evidence="2" id="KW-1185">Reference proteome</keyword>